<dbReference type="Proteomes" id="UP000005475">
    <property type="component" value="Unassembled WGS sequence"/>
</dbReference>
<reference evidence="1 2" key="1">
    <citation type="submission" date="2007-03" db="EMBL/GenBank/DDBJ databases">
        <authorList>
            <person name="Fulton L."/>
            <person name="Clifton S."/>
            <person name="Fulton B."/>
            <person name="Xu J."/>
            <person name="Minx P."/>
            <person name="Pepin K.H."/>
            <person name="Johnson M."/>
            <person name="Thiruvilangam P."/>
            <person name="Bhonagiri V."/>
            <person name="Nash W.E."/>
            <person name="Mardis E.R."/>
            <person name="Wilson R.K."/>
        </authorList>
    </citation>
    <scope>NUCLEOTIDE SEQUENCE [LARGE SCALE GENOMIC DNA]</scope>
    <source>
        <strain evidence="2">ATCC 8483 / DSM 1896 / JCM 5824 / BCRC 10623 / CCUG 4943 / NCTC 11153</strain>
    </source>
</reference>
<evidence type="ECO:0000313" key="1">
    <source>
        <dbReference type="EMBL" id="EDO11312.1"/>
    </source>
</evidence>
<sequence>MIEYDIRAIWLFPIVFIKNGAPFEKATAIAVWIFFYRIQSDCPVMESNDAVNECLLAFE</sequence>
<dbReference type="EMBL" id="AAXF02000050">
    <property type="protein sequence ID" value="EDO11312.1"/>
    <property type="molecule type" value="Genomic_DNA"/>
</dbReference>
<name>A0AAN3A821_BACO1</name>
<reference evidence="2" key="2">
    <citation type="submission" date="2007-04" db="EMBL/GenBank/DDBJ databases">
        <title>Draft genome sequence of Bacteroides ovatus (ATCC 8483).</title>
        <authorList>
            <person name="Sudarsanam P."/>
            <person name="Ley R."/>
            <person name="Guruge J."/>
            <person name="Turnbaugh P.J."/>
            <person name="Mahowald M."/>
            <person name="Liep D."/>
            <person name="Gordon J."/>
        </authorList>
    </citation>
    <scope>NUCLEOTIDE SEQUENCE [LARGE SCALE GENOMIC DNA]</scope>
    <source>
        <strain evidence="2">ATCC 8483 / DSM 1896 / JCM 5824 / BCRC 10623 / CCUG 4943 / NCTC 11153</strain>
    </source>
</reference>
<dbReference type="AlphaFoldDB" id="A0AAN3A821"/>
<accession>A0AAN3A821</accession>
<comment type="caution">
    <text evidence="1">The sequence shown here is derived from an EMBL/GenBank/DDBJ whole genome shotgun (WGS) entry which is preliminary data.</text>
</comment>
<proteinExistence type="predicted"/>
<gene>
    <name evidence="1" type="ORF">BACOVA_03215</name>
</gene>
<organism evidence="1 2">
    <name type="scientific">Bacteroides ovatus (strain ATCC 8483 / DSM 1896 / JCM 5824 / BCRC 10623 / CCUG 4943 / NCTC 11153)</name>
    <dbReference type="NCBI Taxonomy" id="411476"/>
    <lineage>
        <taxon>Bacteria</taxon>
        <taxon>Pseudomonadati</taxon>
        <taxon>Bacteroidota</taxon>
        <taxon>Bacteroidia</taxon>
        <taxon>Bacteroidales</taxon>
        <taxon>Bacteroidaceae</taxon>
        <taxon>Bacteroides</taxon>
    </lineage>
</organism>
<evidence type="ECO:0000313" key="2">
    <source>
        <dbReference type="Proteomes" id="UP000005475"/>
    </source>
</evidence>
<protein>
    <submittedName>
        <fullName evidence="1">Uncharacterized protein</fullName>
    </submittedName>
</protein>